<dbReference type="STRING" id="641665.GCA_002104455_01846"/>
<dbReference type="PROSITE" id="PS52050">
    <property type="entry name" value="WYL"/>
    <property type="match status" value="1"/>
</dbReference>
<feature type="domain" description="DNA-binding transcriptional repressor CapW C-terminal dimerisation" evidence="2">
    <location>
        <begin position="208"/>
        <end position="274"/>
    </location>
</feature>
<feature type="domain" description="WYL" evidence="1">
    <location>
        <begin position="120"/>
        <end position="186"/>
    </location>
</feature>
<proteinExistence type="predicted"/>
<dbReference type="Pfam" id="PF26109">
    <property type="entry name" value="WHD_BrxR"/>
    <property type="match status" value="1"/>
</dbReference>
<dbReference type="Pfam" id="PF26107">
    <property type="entry name" value="BrxR_CTD"/>
    <property type="match status" value="1"/>
</dbReference>
<dbReference type="Proteomes" id="UP000199297">
    <property type="component" value="Unassembled WGS sequence"/>
</dbReference>
<accession>A0A1H7J0D5</accession>
<organism evidence="4 5">
    <name type="scientific">Colwellia chukchiensis</name>
    <dbReference type="NCBI Taxonomy" id="641665"/>
    <lineage>
        <taxon>Bacteria</taxon>
        <taxon>Pseudomonadati</taxon>
        <taxon>Pseudomonadota</taxon>
        <taxon>Gammaproteobacteria</taxon>
        <taxon>Alteromonadales</taxon>
        <taxon>Colwelliaceae</taxon>
        <taxon>Colwellia</taxon>
    </lineage>
</organism>
<gene>
    <name evidence="4" type="ORF">SAMN05216262_10287</name>
</gene>
<dbReference type="Pfam" id="PF13280">
    <property type="entry name" value="WYL"/>
    <property type="match status" value="1"/>
</dbReference>
<dbReference type="InterPro" id="IPR059020">
    <property type="entry name" value="CapW_CTD"/>
</dbReference>
<dbReference type="InterPro" id="IPR016634">
    <property type="entry name" value="CapW-like"/>
</dbReference>
<dbReference type="EMBL" id="FOBI01000002">
    <property type="protein sequence ID" value="SEK67410.1"/>
    <property type="molecule type" value="Genomic_DNA"/>
</dbReference>
<name>A0A1H7J0D5_9GAMM</name>
<evidence type="ECO:0000313" key="4">
    <source>
        <dbReference type="EMBL" id="SEK67410.1"/>
    </source>
</evidence>
<sequence>MTELAELNYAQRERLAFIDFCLQFIGQLARADLVNHFKTGLASCSRDLTLYKELAPNNMTLKHETKQYYRTNEFQPVFEHNPEAILGSLCRGFGDGISQGINPSEKCIDATRLIHPDSDVIATLMRAINNRHAISCDYISLTSGESSREIIPHAIANNGQRWHVRAFDKKSKEFRDFVCTRLQNVTEIQKPIATMQAGEYDKQWHNIISIDLAVHPTVKHPKAIELDFGMSGGILHLEVREALLGYLMRQWNVDCSSNAMLTGGEHHLWLKNIVELGGLSCLKIAPGYKESE</sequence>
<feature type="domain" description="DNA-binding transcriptional repressor CapW winged helix-turn-helix" evidence="3">
    <location>
        <begin position="11"/>
        <end position="79"/>
    </location>
</feature>
<dbReference type="InterPro" id="IPR059019">
    <property type="entry name" value="WHD_CapW"/>
</dbReference>
<keyword evidence="5" id="KW-1185">Reference proteome</keyword>
<dbReference type="RefSeq" id="WP_092251238.1">
    <property type="nucleotide sequence ID" value="NZ_FOBI01000002.1"/>
</dbReference>
<protein>
    <submittedName>
        <fullName evidence="4">WYL domain-containing protein</fullName>
    </submittedName>
</protein>
<evidence type="ECO:0000259" key="1">
    <source>
        <dbReference type="Pfam" id="PF13280"/>
    </source>
</evidence>
<dbReference type="InterPro" id="IPR051534">
    <property type="entry name" value="CBASS_pafABC_assoc_protein"/>
</dbReference>
<dbReference type="PANTHER" id="PTHR34580">
    <property type="match status" value="1"/>
</dbReference>
<dbReference type="PIRSF" id="PIRSF015558">
    <property type="entry name" value="Txn_reg_DeoR_prd"/>
    <property type="match status" value="1"/>
</dbReference>
<reference evidence="5" key="1">
    <citation type="submission" date="2016-10" db="EMBL/GenBank/DDBJ databases">
        <authorList>
            <person name="Varghese N."/>
            <person name="Submissions S."/>
        </authorList>
    </citation>
    <scope>NUCLEOTIDE SEQUENCE [LARGE SCALE GENOMIC DNA]</scope>
    <source>
        <strain evidence="5">CGMCC 1.9127</strain>
    </source>
</reference>
<evidence type="ECO:0000313" key="5">
    <source>
        <dbReference type="Proteomes" id="UP000199297"/>
    </source>
</evidence>
<evidence type="ECO:0000259" key="3">
    <source>
        <dbReference type="Pfam" id="PF26109"/>
    </source>
</evidence>
<evidence type="ECO:0000259" key="2">
    <source>
        <dbReference type="Pfam" id="PF26107"/>
    </source>
</evidence>
<dbReference type="OrthoDB" id="6400324at2"/>
<dbReference type="AlphaFoldDB" id="A0A1H7J0D5"/>
<dbReference type="PANTHER" id="PTHR34580:SF3">
    <property type="entry name" value="PROTEIN PAFB"/>
    <property type="match status" value="1"/>
</dbReference>
<dbReference type="InterPro" id="IPR026881">
    <property type="entry name" value="WYL_dom"/>
</dbReference>